<proteinExistence type="predicted"/>
<feature type="domain" description="Prolyl 4-hydroxylase alpha subunit Fe(2+) 2OG dioxygenase" evidence="2">
    <location>
        <begin position="19"/>
        <end position="109"/>
    </location>
</feature>
<feature type="region of interest" description="Disordered" evidence="1">
    <location>
        <begin position="184"/>
        <end position="300"/>
    </location>
</feature>
<dbReference type="PANTHER" id="PTHR12117">
    <property type="entry name" value="HISTONE ACETYLTRANSFERASE COMPLEX"/>
    <property type="match status" value="1"/>
</dbReference>
<dbReference type="STRING" id="3068.D8TK00"/>
<dbReference type="eggNOG" id="ENOG502S6K3">
    <property type="taxonomic scope" value="Eukaryota"/>
</dbReference>
<feature type="compositionally biased region" description="Basic residues" evidence="1">
    <location>
        <begin position="282"/>
        <end position="300"/>
    </location>
</feature>
<dbReference type="AlphaFoldDB" id="D8TK00"/>
<protein>
    <recommendedName>
        <fullName evidence="2">Prolyl 4-hydroxylase alpha subunit Fe(2+) 2OG dioxygenase domain-containing protein</fullName>
    </recommendedName>
</protein>
<feature type="compositionally biased region" description="Basic and acidic residues" evidence="1">
    <location>
        <begin position="228"/>
        <end position="254"/>
    </location>
</feature>
<dbReference type="InterPro" id="IPR051842">
    <property type="entry name" value="uS12_prolyl_hydroxylase"/>
</dbReference>
<sequence>MQEQQQRRARQGILHAFSAAKYCKKDHIAQHDDRAYTPVKLDNGRIITTSRTLAVIYYLTRDWREEYGGVLVDLEDPTAPPGEGRKVPRYHAVTAMTTDRPRYSIFGWFLEPGKLYELYTGKEEDDKRGGAGDRQAAAVAQPANQTGAQRKGPALSKNTTTIITTDDDDDDGNATATAATIAAAHAHGQAGGRASGRGRGKAAGPASTTSPDHVTTRTTAAPRHGVPQKKEQEAPKVKAERRQRTGAKRQREAAEAEGDVAAQHQPGPQAAAGAPAGTVTRGKLRLPGRWQGRRKHACVG</sequence>
<evidence type="ECO:0000256" key="1">
    <source>
        <dbReference type="SAM" id="MobiDB-lite"/>
    </source>
</evidence>
<dbReference type="InParanoid" id="D8TK00"/>
<dbReference type="Pfam" id="PF13640">
    <property type="entry name" value="2OG-FeII_Oxy_3"/>
    <property type="match status" value="1"/>
</dbReference>
<gene>
    <name evidence="3" type="ORF">VOLCADRAFT_120381</name>
</gene>
<dbReference type="Gene3D" id="2.60.120.620">
    <property type="entry name" value="q2cbj1_9rhob like domain"/>
    <property type="match status" value="1"/>
</dbReference>
<name>D8TK00_VOLCA</name>
<dbReference type="RefSeq" id="XP_002946933.1">
    <property type="nucleotide sequence ID" value="XM_002946887.1"/>
</dbReference>
<evidence type="ECO:0000313" key="3">
    <source>
        <dbReference type="EMBL" id="EFJ52159.1"/>
    </source>
</evidence>
<keyword evidence="4" id="KW-1185">Reference proteome</keyword>
<dbReference type="EMBL" id="GL378325">
    <property type="protein sequence ID" value="EFJ52159.1"/>
    <property type="molecule type" value="Genomic_DNA"/>
</dbReference>
<feature type="compositionally biased region" description="Low complexity" evidence="1">
    <location>
        <begin position="261"/>
        <end position="277"/>
    </location>
</feature>
<dbReference type="OrthoDB" id="430522at2759"/>
<feature type="region of interest" description="Disordered" evidence="1">
    <location>
        <begin position="124"/>
        <end position="171"/>
    </location>
</feature>
<organism evidence="4">
    <name type="scientific">Volvox carteri f. nagariensis</name>
    <dbReference type="NCBI Taxonomy" id="3068"/>
    <lineage>
        <taxon>Eukaryota</taxon>
        <taxon>Viridiplantae</taxon>
        <taxon>Chlorophyta</taxon>
        <taxon>core chlorophytes</taxon>
        <taxon>Chlorophyceae</taxon>
        <taxon>CS clade</taxon>
        <taxon>Chlamydomonadales</taxon>
        <taxon>Volvocaceae</taxon>
        <taxon>Volvox</taxon>
    </lineage>
</organism>
<accession>D8TK00</accession>
<evidence type="ECO:0000313" key="4">
    <source>
        <dbReference type="Proteomes" id="UP000001058"/>
    </source>
</evidence>
<dbReference type="GeneID" id="9618335"/>
<dbReference type="InterPro" id="IPR044862">
    <property type="entry name" value="Pro_4_hyd_alph_FE2OG_OXY"/>
</dbReference>
<feature type="compositionally biased region" description="Polar residues" evidence="1">
    <location>
        <begin position="207"/>
        <end position="219"/>
    </location>
</feature>
<dbReference type="Proteomes" id="UP000001058">
    <property type="component" value="Unassembled WGS sequence"/>
</dbReference>
<evidence type="ECO:0000259" key="2">
    <source>
        <dbReference type="Pfam" id="PF13640"/>
    </source>
</evidence>
<dbReference type="PANTHER" id="PTHR12117:SF0">
    <property type="entry name" value="PROLYL 3-HYDROXYLASE OGFOD1"/>
    <property type="match status" value="1"/>
</dbReference>
<reference evidence="3 4" key="1">
    <citation type="journal article" date="2010" name="Science">
        <title>Genomic analysis of organismal complexity in the multicellular green alga Volvox carteri.</title>
        <authorList>
            <person name="Prochnik S.E."/>
            <person name="Umen J."/>
            <person name="Nedelcu A.M."/>
            <person name="Hallmann A."/>
            <person name="Miller S.M."/>
            <person name="Nishii I."/>
            <person name="Ferris P."/>
            <person name="Kuo A."/>
            <person name="Mitros T."/>
            <person name="Fritz-Laylin L.K."/>
            <person name="Hellsten U."/>
            <person name="Chapman J."/>
            <person name="Simakov O."/>
            <person name="Rensing S.A."/>
            <person name="Terry A."/>
            <person name="Pangilinan J."/>
            <person name="Kapitonov V."/>
            <person name="Jurka J."/>
            <person name="Salamov A."/>
            <person name="Shapiro H."/>
            <person name="Schmutz J."/>
            <person name="Grimwood J."/>
            <person name="Lindquist E."/>
            <person name="Lucas S."/>
            <person name="Grigoriev I.V."/>
            <person name="Schmitt R."/>
            <person name="Kirk D."/>
            <person name="Rokhsar D.S."/>
        </authorList>
    </citation>
    <scope>NUCLEOTIDE SEQUENCE [LARGE SCALE GENOMIC DNA]</scope>
    <source>
        <strain evidence="4">f. Nagariensis / Eve</strain>
    </source>
</reference>
<dbReference type="KEGG" id="vcn:VOLCADRAFT_120381"/>